<sequence>MTKKTELPTWLQQPDRPVQPAKHHNFLVKNSRRLAQLLQQLTSPAGIGQPLLKTTPQLQLVALLFTLLLILTSQLGWQLWLLGLYLLLNCLSLAGRQLRRFLRNWLLTCCVALPLILPSLWVSGPNVLLRFCLRTWLLLGFTQYYQRTVALPYLLSGLQALHLPNVLILIIDIACVYLKQLTTYLLASLEAVELRTIAVPKHPYRLIAGLFGSLYLKSQTYALTLNEAMEVRGFNGRYQPTAPILHSRWSDYLVLLPPLLLAVVFFLEK</sequence>
<dbReference type="CDD" id="cd16914">
    <property type="entry name" value="EcfT"/>
    <property type="match status" value="1"/>
</dbReference>
<organism evidence="6 7">
    <name type="scientific">Loigolactobacillus bifermentans DSM 20003</name>
    <dbReference type="NCBI Taxonomy" id="1423726"/>
    <lineage>
        <taxon>Bacteria</taxon>
        <taxon>Bacillati</taxon>
        <taxon>Bacillota</taxon>
        <taxon>Bacilli</taxon>
        <taxon>Lactobacillales</taxon>
        <taxon>Lactobacillaceae</taxon>
        <taxon>Loigolactobacillus</taxon>
    </lineage>
</organism>
<keyword evidence="7" id="KW-1185">Reference proteome</keyword>
<keyword evidence="2 5" id="KW-0812">Transmembrane</keyword>
<evidence type="ECO:0000256" key="2">
    <source>
        <dbReference type="ARBA" id="ARBA00022692"/>
    </source>
</evidence>
<comment type="subcellular location">
    <subcellularLocation>
        <location evidence="1">Membrane</location>
        <topology evidence="1">Multi-pass membrane protein</topology>
    </subcellularLocation>
</comment>
<dbReference type="AlphaFoldDB" id="A0A0R1GEH0"/>
<protein>
    <submittedName>
        <fullName evidence="6">Cobalt transporter</fullName>
    </submittedName>
</protein>
<accession>A0A0R1GEH0</accession>
<dbReference type="RefSeq" id="WP_057905774.1">
    <property type="nucleotide sequence ID" value="NZ_AZDA01000140.1"/>
</dbReference>
<evidence type="ECO:0000313" key="6">
    <source>
        <dbReference type="EMBL" id="KRK32501.1"/>
    </source>
</evidence>
<dbReference type="STRING" id="1423726.FC07_GL001924"/>
<dbReference type="OrthoDB" id="2236046at2"/>
<keyword evidence="3 5" id="KW-1133">Transmembrane helix</keyword>
<gene>
    <name evidence="6" type="ORF">FC07_GL001924</name>
</gene>
<dbReference type="Proteomes" id="UP000051461">
    <property type="component" value="Unassembled WGS sequence"/>
</dbReference>
<evidence type="ECO:0000256" key="3">
    <source>
        <dbReference type="ARBA" id="ARBA00022989"/>
    </source>
</evidence>
<dbReference type="InterPro" id="IPR003339">
    <property type="entry name" value="ABC/ECF_trnsptr_transmembrane"/>
</dbReference>
<feature type="transmembrane region" description="Helical" evidence="5">
    <location>
        <begin position="100"/>
        <end position="121"/>
    </location>
</feature>
<comment type="caution">
    <text evidence="6">The sequence shown here is derived from an EMBL/GenBank/DDBJ whole genome shotgun (WGS) entry which is preliminary data.</text>
</comment>
<evidence type="ECO:0000256" key="1">
    <source>
        <dbReference type="ARBA" id="ARBA00004141"/>
    </source>
</evidence>
<dbReference type="PATRIC" id="fig|1423726.3.peg.1999"/>
<reference evidence="6 7" key="1">
    <citation type="journal article" date="2015" name="Genome Announc.">
        <title>Expanding the biotechnology potential of lactobacilli through comparative genomics of 213 strains and associated genera.</title>
        <authorList>
            <person name="Sun Z."/>
            <person name="Harris H.M."/>
            <person name="McCann A."/>
            <person name="Guo C."/>
            <person name="Argimon S."/>
            <person name="Zhang W."/>
            <person name="Yang X."/>
            <person name="Jeffery I.B."/>
            <person name="Cooney J.C."/>
            <person name="Kagawa T.F."/>
            <person name="Liu W."/>
            <person name="Song Y."/>
            <person name="Salvetti E."/>
            <person name="Wrobel A."/>
            <person name="Rasinkangas P."/>
            <person name="Parkhill J."/>
            <person name="Rea M.C."/>
            <person name="O'Sullivan O."/>
            <person name="Ritari J."/>
            <person name="Douillard F.P."/>
            <person name="Paul Ross R."/>
            <person name="Yang R."/>
            <person name="Briner A.E."/>
            <person name="Felis G.E."/>
            <person name="de Vos W.M."/>
            <person name="Barrangou R."/>
            <person name="Klaenhammer T.R."/>
            <person name="Caufield P.W."/>
            <person name="Cui Y."/>
            <person name="Zhang H."/>
            <person name="O'Toole P.W."/>
        </authorList>
    </citation>
    <scope>NUCLEOTIDE SEQUENCE [LARGE SCALE GENOMIC DNA]</scope>
    <source>
        <strain evidence="6 7">DSM 20003</strain>
    </source>
</reference>
<evidence type="ECO:0000313" key="7">
    <source>
        <dbReference type="Proteomes" id="UP000051461"/>
    </source>
</evidence>
<keyword evidence="4 5" id="KW-0472">Membrane</keyword>
<evidence type="ECO:0000256" key="4">
    <source>
        <dbReference type="ARBA" id="ARBA00023136"/>
    </source>
</evidence>
<evidence type="ECO:0000256" key="5">
    <source>
        <dbReference type="SAM" id="Phobius"/>
    </source>
</evidence>
<dbReference type="GO" id="GO:0005886">
    <property type="term" value="C:plasma membrane"/>
    <property type="evidence" value="ECO:0007669"/>
    <property type="project" value="UniProtKB-ARBA"/>
</dbReference>
<feature type="transmembrane region" description="Helical" evidence="5">
    <location>
        <begin position="60"/>
        <end position="88"/>
    </location>
</feature>
<dbReference type="EMBL" id="AZDA01000140">
    <property type="protein sequence ID" value="KRK32501.1"/>
    <property type="molecule type" value="Genomic_DNA"/>
</dbReference>
<proteinExistence type="predicted"/>
<name>A0A0R1GEH0_9LACO</name>